<reference evidence="1" key="1">
    <citation type="submission" date="2020-05" db="EMBL/GenBank/DDBJ databases">
        <authorList>
            <person name="Chiriac C."/>
            <person name="Salcher M."/>
            <person name="Ghai R."/>
            <person name="Kavagutti S V."/>
        </authorList>
    </citation>
    <scope>NUCLEOTIDE SEQUENCE</scope>
</reference>
<evidence type="ECO:0000313" key="1">
    <source>
        <dbReference type="EMBL" id="CAB4932400.1"/>
    </source>
</evidence>
<gene>
    <name evidence="1" type="ORF">UFOPK3564_02448</name>
</gene>
<organism evidence="1">
    <name type="scientific">freshwater metagenome</name>
    <dbReference type="NCBI Taxonomy" id="449393"/>
    <lineage>
        <taxon>unclassified sequences</taxon>
        <taxon>metagenomes</taxon>
        <taxon>ecological metagenomes</taxon>
    </lineage>
</organism>
<dbReference type="EMBL" id="CAFBMK010000173">
    <property type="protein sequence ID" value="CAB4932400.1"/>
    <property type="molecule type" value="Genomic_DNA"/>
</dbReference>
<proteinExistence type="predicted"/>
<name>A0A6J7INH6_9ZZZZ</name>
<protein>
    <submittedName>
        <fullName evidence="1">Unannotated protein</fullName>
    </submittedName>
</protein>
<dbReference type="AlphaFoldDB" id="A0A6J7INH6"/>
<accession>A0A6J7INH6</accession>
<sequence>MTDGQIVALLQTLAEAETHAIETPEKYERLRRDSVQPKQLDEVDDFVTRKGGSIETASTPGYKGAPATDVEYYIVPTKAIYRGGAAAGL</sequence>